<feature type="region of interest" description="Disordered" evidence="1">
    <location>
        <begin position="156"/>
        <end position="204"/>
    </location>
</feature>
<feature type="region of interest" description="Disordered" evidence="1">
    <location>
        <begin position="1161"/>
        <end position="1274"/>
    </location>
</feature>
<feature type="region of interest" description="Disordered" evidence="1">
    <location>
        <begin position="856"/>
        <end position="1124"/>
    </location>
</feature>
<accession>A0A2S6C430</accession>
<feature type="compositionally biased region" description="Polar residues" evidence="1">
    <location>
        <begin position="1208"/>
        <end position="1217"/>
    </location>
</feature>
<feature type="compositionally biased region" description="Basic and acidic residues" evidence="1">
    <location>
        <begin position="492"/>
        <end position="504"/>
    </location>
</feature>
<gene>
    <name evidence="2" type="ORF">CBER1_02526</name>
</gene>
<feature type="region of interest" description="Disordered" evidence="1">
    <location>
        <begin position="32"/>
        <end position="83"/>
    </location>
</feature>
<feature type="compositionally biased region" description="Polar residues" evidence="1">
    <location>
        <begin position="372"/>
        <end position="389"/>
    </location>
</feature>
<dbReference type="EMBL" id="PNEN01000562">
    <property type="protein sequence ID" value="PPJ54494.1"/>
    <property type="molecule type" value="Genomic_DNA"/>
</dbReference>
<name>A0A2S6C430_9PEZI</name>
<feature type="compositionally biased region" description="Low complexity" evidence="1">
    <location>
        <begin position="309"/>
        <end position="352"/>
    </location>
</feature>
<feature type="region of interest" description="Disordered" evidence="1">
    <location>
        <begin position="646"/>
        <end position="810"/>
    </location>
</feature>
<feature type="compositionally biased region" description="Basic and acidic residues" evidence="1">
    <location>
        <begin position="928"/>
        <end position="937"/>
    </location>
</feature>
<feature type="compositionally biased region" description="Low complexity" evidence="1">
    <location>
        <begin position="546"/>
        <end position="560"/>
    </location>
</feature>
<organism evidence="2 3">
    <name type="scientific">Cercospora berteroae</name>
    <dbReference type="NCBI Taxonomy" id="357750"/>
    <lineage>
        <taxon>Eukaryota</taxon>
        <taxon>Fungi</taxon>
        <taxon>Dikarya</taxon>
        <taxon>Ascomycota</taxon>
        <taxon>Pezizomycotina</taxon>
        <taxon>Dothideomycetes</taxon>
        <taxon>Dothideomycetidae</taxon>
        <taxon>Mycosphaerellales</taxon>
        <taxon>Mycosphaerellaceae</taxon>
        <taxon>Cercospora</taxon>
    </lineage>
</organism>
<feature type="compositionally biased region" description="Polar residues" evidence="1">
    <location>
        <begin position="1236"/>
        <end position="1246"/>
    </location>
</feature>
<feature type="compositionally biased region" description="Polar residues" evidence="1">
    <location>
        <begin position="1062"/>
        <end position="1074"/>
    </location>
</feature>
<evidence type="ECO:0000313" key="2">
    <source>
        <dbReference type="EMBL" id="PPJ54494.1"/>
    </source>
</evidence>
<dbReference type="Proteomes" id="UP000237631">
    <property type="component" value="Unassembled WGS sequence"/>
</dbReference>
<feature type="compositionally biased region" description="Basic and acidic residues" evidence="1">
    <location>
        <begin position="893"/>
        <end position="905"/>
    </location>
</feature>
<sequence>MGDEAAWWTQSHHQAMNADLFSITMNKFLKKKAADGPTSNEDALKALSQPPSPVLKKSSTNRWKKSKKPEPAPPPQVDISVALPSSDDFRTSLLMPSLSTRFSMLREQDDPKSLLGKASDDSVLQPRRRSRMMDFGYNPAGLSDIAEVSSLSGSIRPPFAKTDSSRGDSCMSEDGYASEAEHAGGGSIMSRSRPGEGNILFGGRQKIYKISGSGTTSTKSLGKLMYDDDVGMSAFQRYRQREREFNESELPRPSDESQGFDFGLDKPERGSQDDDDSRHSLLNDSAKDLCHSPSLSSYDRKRSTTSSDAHSIARSSTAATSIASQTPVSAAPSPAHAPSNGNSMGSASAAPADRSNTKPKRLYEQGLDQHLQDQQSTAMSRLNSIQRQRAMSGKKMPPYLHGTKSAGNLHERSQSPVLAFRAQSPALNSPLSPLTTSGIRSANSGASSPHLGSAPQSPVEEQADESSILAQALEPADRGKATAMGAFNKPAHAFDEQQYLERQKQLQRSASSTAVKPKASPQSALQQRSNMYGGVQQDQTPTPPEASMRARSHSASQSASRQHEPSTAYNVFQNAVSQISRSPPVAPANKSPLPDTHRTFFGNISASDDEEDDEESRIAQSFNQPEYGYGNYSSRWQPTILDSVSEHPALRGNRSRTSMAEESEEDDAPRALKNAASARSPRTDADDGEADSSKALDSPTLGPDAGSLGGINNMVHHLRQSSNQSSVYPFDESSTHEDEASHTQETLLPASKMDSRRHAVGGAIDPVPSLRDSHSTASNNWDTNDTRRSAGPEHTRRSDVRASEATRQSDDAIASWQHELRGQHARDGSTATQEGRDAFSRELAARREAVKENLRSVVDVNSSRDHSPAPTPLSVSSSGNSGLRAFGMLRSKTSRETLAHGREQTSKSPKPLGSIGNHSMSSLAQGDRNGHSVEMARSRGNSSTRPPMPPTSQHPAFKHDPPEGFGDGNSSELPRERQLASARSAYQIRSRSNSGAASSRSRSRSWRYRDDFDKSMIEGPRSGVPSTEFTPAASPALGASERSSDESRPGRQGYFEFKNGRPLQSVNTQLTNNGPSPSLTPSSIPPNVYGPGHPVQLAANLSEAPTPPLSGSSPGDSPSAYTAGVTFPARTAGVRKRTITKYDISEPTLISSTSNVDTVDLPAGASLKNGMEEAPPIPPINPRRKGTRKLFGLGSKEQHDSAYPQSARPDSTPSLPTSPKREAQILPGNVLRLQAFDQTMGNSQPGSRAMTPDPSSPERTRAPVRGAAVDGGMF</sequence>
<dbReference type="AlphaFoldDB" id="A0A2S6C430"/>
<feature type="region of interest" description="Disordered" evidence="1">
    <location>
        <begin position="237"/>
        <end position="566"/>
    </location>
</feature>
<feature type="compositionally biased region" description="Polar residues" evidence="1">
    <location>
        <begin position="506"/>
        <end position="540"/>
    </location>
</feature>
<feature type="compositionally biased region" description="Low complexity" evidence="1">
    <location>
        <begin position="1075"/>
        <end position="1086"/>
    </location>
</feature>
<feature type="compositionally biased region" description="Low complexity" evidence="1">
    <location>
        <begin position="989"/>
        <end position="1000"/>
    </location>
</feature>
<feature type="compositionally biased region" description="Basic and acidic residues" evidence="1">
    <location>
        <begin position="239"/>
        <end position="255"/>
    </location>
</feature>
<dbReference type="STRING" id="357750.A0A2S6C430"/>
<protein>
    <submittedName>
        <fullName evidence="2">Uncharacterized protein</fullName>
    </submittedName>
</protein>
<feature type="region of interest" description="Disordered" evidence="1">
    <location>
        <begin position="104"/>
        <end position="130"/>
    </location>
</feature>
<dbReference type="OrthoDB" id="5335210at2759"/>
<proteinExistence type="predicted"/>
<feature type="compositionally biased region" description="Basic and acidic residues" evidence="1">
    <location>
        <begin position="263"/>
        <end position="290"/>
    </location>
</feature>
<feature type="compositionally biased region" description="Basic and acidic residues" evidence="1">
    <location>
        <begin position="784"/>
        <end position="810"/>
    </location>
</feature>
<feature type="compositionally biased region" description="Low complexity" evidence="1">
    <location>
        <begin position="1109"/>
        <end position="1119"/>
    </location>
</feature>
<comment type="caution">
    <text evidence="2">The sequence shown here is derived from an EMBL/GenBank/DDBJ whole genome shotgun (WGS) entry which is preliminary data.</text>
</comment>
<reference evidence="3" key="1">
    <citation type="journal article" date="2017" name="bioRxiv">
        <title>Conservation of a gene cluster reveals novel cercosporin biosynthetic mechanisms and extends production to the genus Colletotrichum.</title>
        <authorList>
            <person name="de Jonge R."/>
            <person name="Ebert M.K."/>
            <person name="Huitt-Roehl C.R."/>
            <person name="Pal P."/>
            <person name="Suttle J.C."/>
            <person name="Spanner R.E."/>
            <person name="Neubauer J.D."/>
            <person name="Jurick W.M.II."/>
            <person name="Stott K.A."/>
            <person name="Secor G.A."/>
            <person name="Thomma B.P.H.J."/>
            <person name="Van de Peer Y."/>
            <person name="Townsend C.A."/>
            <person name="Bolton M.D."/>
        </authorList>
    </citation>
    <scope>NUCLEOTIDE SEQUENCE [LARGE SCALE GENOMIC DNA]</scope>
    <source>
        <strain evidence="3">CBS538.71</strain>
    </source>
</reference>
<feature type="compositionally biased region" description="Basic and acidic residues" evidence="1">
    <location>
        <begin position="733"/>
        <end position="742"/>
    </location>
</feature>
<keyword evidence="3" id="KW-1185">Reference proteome</keyword>
<evidence type="ECO:0000313" key="3">
    <source>
        <dbReference type="Proteomes" id="UP000237631"/>
    </source>
</evidence>
<feature type="region of interest" description="Disordered" evidence="1">
    <location>
        <begin position="580"/>
        <end position="617"/>
    </location>
</feature>
<feature type="compositionally biased region" description="Polar residues" evidence="1">
    <location>
        <begin position="425"/>
        <end position="447"/>
    </location>
</feature>
<feature type="compositionally biased region" description="Basic and acidic residues" evidence="1">
    <location>
        <begin position="1007"/>
        <end position="1016"/>
    </location>
</feature>
<evidence type="ECO:0000256" key="1">
    <source>
        <dbReference type="SAM" id="MobiDB-lite"/>
    </source>
</evidence>